<dbReference type="GO" id="GO:0004519">
    <property type="term" value="F:endonuclease activity"/>
    <property type="evidence" value="ECO:0007669"/>
    <property type="project" value="UniProtKB-KW"/>
</dbReference>
<keyword evidence="15" id="KW-0175">Coiled coil</keyword>
<dbReference type="GO" id="GO:0051321">
    <property type="term" value="P:meiotic cell cycle"/>
    <property type="evidence" value="ECO:0007669"/>
    <property type="project" value="UniProtKB-KW"/>
</dbReference>
<evidence type="ECO:0000256" key="16">
    <source>
        <dbReference type="SAM" id="MobiDB-lite"/>
    </source>
</evidence>
<dbReference type="EMBL" id="JALLAZ020000724">
    <property type="protein sequence ID" value="KAL3788485.1"/>
    <property type="molecule type" value="Genomic_DNA"/>
</dbReference>
<evidence type="ECO:0000313" key="19">
    <source>
        <dbReference type="Proteomes" id="UP001530315"/>
    </source>
</evidence>
<feature type="compositionally biased region" description="Acidic residues" evidence="16">
    <location>
        <begin position="44"/>
        <end position="68"/>
    </location>
</feature>
<keyword evidence="14" id="KW-0469">Meiosis</keyword>
<reference evidence="18 19" key="1">
    <citation type="submission" date="2024-10" db="EMBL/GenBank/DDBJ databases">
        <title>Updated reference genomes for cyclostephanoid diatoms.</title>
        <authorList>
            <person name="Roberts W.R."/>
            <person name="Alverson A.J."/>
        </authorList>
    </citation>
    <scope>NUCLEOTIDE SEQUENCE [LARGE SCALE GENOMIC DNA]</scope>
    <source>
        <strain evidence="18 19">AJA276-08</strain>
    </source>
</reference>
<dbReference type="Pfam" id="PF00149">
    <property type="entry name" value="Metallophos"/>
    <property type="match status" value="1"/>
</dbReference>
<dbReference type="InterPro" id="IPR007281">
    <property type="entry name" value="Mre11_DNA-bd"/>
</dbReference>
<evidence type="ECO:0000256" key="12">
    <source>
        <dbReference type="ARBA" id="ARBA00023211"/>
    </source>
</evidence>
<evidence type="ECO:0000256" key="15">
    <source>
        <dbReference type="SAM" id="Coils"/>
    </source>
</evidence>
<gene>
    <name evidence="18" type="ORF">ACHAW5_002544</name>
</gene>
<feature type="domain" description="Mre11 DNA-binding" evidence="17">
    <location>
        <begin position="370"/>
        <end position="576"/>
    </location>
</feature>
<keyword evidence="8" id="KW-0227">DNA damage</keyword>
<evidence type="ECO:0000256" key="9">
    <source>
        <dbReference type="ARBA" id="ARBA00022801"/>
    </source>
</evidence>
<feature type="compositionally biased region" description="Low complexity" evidence="16">
    <location>
        <begin position="760"/>
        <end position="773"/>
    </location>
</feature>
<organism evidence="18 19">
    <name type="scientific">Stephanodiscus triporus</name>
    <dbReference type="NCBI Taxonomy" id="2934178"/>
    <lineage>
        <taxon>Eukaryota</taxon>
        <taxon>Sar</taxon>
        <taxon>Stramenopiles</taxon>
        <taxon>Ochrophyta</taxon>
        <taxon>Bacillariophyta</taxon>
        <taxon>Coscinodiscophyceae</taxon>
        <taxon>Thalassiosirophycidae</taxon>
        <taxon>Stephanodiscales</taxon>
        <taxon>Stephanodiscaceae</taxon>
        <taxon>Stephanodiscus</taxon>
    </lineage>
</organism>
<name>A0ABD3PJT1_9STRA</name>
<keyword evidence="5" id="KW-0158">Chromosome</keyword>
<evidence type="ECO:0000256" key="2">
    <source>
        <dbReference type="ARBA" id="ARBA00004123"/>
    </source>
</evidence>
<evidence type="ECO:0000256" key="14">
    <source>
        <dbReference type="ARBA" id="ARBA00023254"/>
    </source>
</evidence>
<dbReference type="Pfam" id="PF04152">
    <property type="entry name" value="Mre11_DNA_bind"/>
    <property type="match status" value="1"/>
</dbReference>
<comment type="similarity">
    <text evidence="4">Belongs to the MRE11/RAD32 family.</text>
</comment>
<keyword evidence="10" id="KW-0269">Exonuclease</keyword>
<accession>A0ABD3PJT1</accession>
<dbReference type="SUPFAM" id="SSF56300">
    <property type="entry name" value="Metallo-dependent phosphatases"/>
    <property type="match status" value="1"/>
</dbReference>
<keyword evidence="11" id="KW-0234">DNA repair</keyword>
<feature type="compositionally biased region" description="Acidic residues" evidence="16">
    <location>
        <begin position="783"/>
        <end position="797"/>
    </location>
</feature>
<evidence type="ECO:0000256" key="4">
    <source>
        <dbReference type="ARBA" id="ARBA00009028"/>
    </source>
</evidence>
<dbReference type="InterPro" id="IPR041796">
    <property type="entry name" value="Mre11_N"/>
</dbReference>
<dbReference type="InterPro" id="IPR004843">
    <property type="entry name" value="Calcineurin-like_PHP"/>
</dbReference>
<dbReference type="GO" id="GO:0005634">
    <property type="term" value="C:nucleus"/>
    <property type="evidence" value="ECO:0007669"/>
    <property type="project" value="UniProtKB-SubCell"/>
</dbReference>
<evidence type="ECO:0000259" key="17">
    <source>
        <dbReference type="SMART" id="SM01347"/>
    </source>
</evidence>
<evidence type="ECO:0000256" key="5">
    <source>
        <dbReference type="ARBA" id="ARBA00022454"/>
    </source>
</evidence>
<feature type="region of interest" description="Disordered" evidence="16">
    <location>
        <begin position="633"/>
        <end position="879"/>
    </location>
</feature>
<dbReference type="FunFam" id="3.60.21.10:FF:000011">
    <property type="entry name" value="Double-strand break repair protein"/>
    <property type="match status" value="1"/>
</dbReference>
<evidence type="ECO:0000256" key="1">
    <source>
        <dbReference type="ARBA" id="ARBA00001936"/>
    </source>
</evidence>
<dbReference type="CDD" id="cd00840">
    <property type="entry name" value="MPP_Mre11_N"/>
    <property type="match status" value="1"/>
</dbReference>
<evidence type="ECO:0000256" key="11">
    <source>
        <dbReference type="ARBA" id="ARBA00023204"/>
    </source>
</evidence>
<feature type="compositionally biased region" description="Polar residues" evidence="16">
    <location>
        <begin position="868"/>
        <end position="879"/>
    </location>
</feature>
<dbReference type="GO" id="GO:0006281">
    <property type="term" value="P:DNA repair"/>
    <property type="evidence" value="ECO:0007669"/>
    <property type="project" value="UniProtKB-KW"/>
</dbReference>
<dbReference type="SMART" id="SM01347">
    <property type="entry name" value="Mre11_DNA_bind"/>
    <property type="match status" value="1"/>
</dbReference>
<feature type="compositionally biased region" description="Acidic residues" evidence="16">
    <location>
        <begin position="709"/>
        <end position="722"/>
    </location>
</feature>
<keyword evidence="19" id="KW-1185">Reference proteome</keyword>
<comment type="subcellular location">
    <subcellularLocation>
        <location evidence="3">Chromosome</location>
    </subcellularLocation>
    <subcellularLocation>
        <location evidence="2">Nucleus</location>
    </subcellularLocation>
</comment>
<evidence type="ECO:0000256" key="3">
    <source>
        <dbReference type="ARBA" id="ARBA00004286"/>
    </source>
</evidence>
<feature type="coiled-coil region" evidence="15">
    <location>
        <begin position="417"/>
        <end position="451"/>
    </location>
</feature>
<dbReference type="PANTHER" id="PTHR10139">
    <property type="entry name" value="DOUBLE-STRAND BREAK REPAIR PROTEIN MRE11"/>
    <property type="match status" value="1"/>
</dbReference>
<feature type="compositionally biased region" description="Polar residues" evidence="16">
    <location>
        <begin position="821"/>
        <end position="847"/>
    </location>
</feature>
<dbReference type="PANTHER" id="PTHR10139:SF1">
    <property type="entry name" value="DOUBLE-STRAND BREAK REPAIR PROTEIN MRE11"/>
    <property type="match status" value="1"/>
</dbReference>
<feature type="compositionally biased region" description="Basic and acidic residues" evidence="16">
    <location>
        <begin position="646"/>
        <end position="674"/>
    </location>
</feature>
<dbReference type="GO" id="GO:0004527">
    <property type="term" value="F:exonuclease activity"/>
    <property type="evidence" value="ECO:0007669"/>
    <property type="project" value="UniProtKB-KW"/>
</dbReference>
<dbReference type="InterPro" id="IPR038487">
    <property type="entry name" value="Mre11_capping_dom"/>
</dbReference>
<dbReference type="AlphaFoldDB" id="A0ABD3PJT1"/>
<dbReference type="Gene3D" id="3.60.21.10">
    <property type="match status" value="1"/>
</dbReference>
<dbReference type="InterPro" id="IPR029052">
    <property type="entry name" value="Metallo-depent_PP-like"/>
</dbReference>
<keyword evidence="12" id="KW-0464">Manganese</keyword>
<evidence type="ECO:0000256" key="13">
    <source>
        <dbReference type="ARBA" id="ARBA00023242"/>
    </source>
</evidence>
<dbReference type="Proteomes" id="UP001530315">
    <property type="component" value="Unassembled WGS sequence"/>
</dbReference>
<comment type="cofactor">
    <cofactor evidence="1">
        <name>Mn(2+)</name>
        <dbReference type="ChEBI" id="CHEBI:29035"/>
    </cofactor>
</comment>
<evidence type="ECO:0000313" key="18">
    <source>
        <dbReference type="EMBL" id="KAL3788485.1"/>
    </source>
</evidence>
<evidence type="ECO:0000256" key="6">
    <source>
        <dbReference type="ARBA" id="ARBA00022722"/>
    </source>
</evidence>
<keyword evidence="9" id="KW-0378">Hydrolase</keyword>
<protein>
    <recommendedName>
        <fullName evidence="17">Mre11 DNA-binding domain-containing protein</fullName>
    </recommendedName>
</protein>
<keyword evidence="13" id="KW-0539">Nucleus</keyword>
<sequence>MARGRQAKAAPAPPPEDHDASAEVDDHDDAVVAGEAERSSAAPNDDDDDDNDDDEGGGGGDADEEDPDASVLRILLSTDNHLGYLERDPIRGRDSFAAFEEVLYLARKHSVDMVLLSGDLFHENKPSRKTLHATMEILRRYCMGGGSVGFQIVSDQKDCLRNLVTGRANYEDEFYSVDLPVFTIHGNHDDPTRDGGPDLLSAVDLLAISNLVNYFGRQDEVDNVRVSPVLLRKGDTRVALYGMGSMRDERLNRMWQGKKVKFLRPADERGAGGIDDDRDDEERRWFNIFTLHQNRDLGRGSKNCVHESMIPEWMDLVVWGHEHECLINPSESLVGTFRIVQPGSSVATSLTAGESRRKQVGLLEIKGQQFRLRPLTLTCVRGFAVGDVNLGDRAREHGGVLDVEDPKVEERMMEVLAAEVEALIQKARDEAEHMQQDAEDEAVRLRALEDEFDDPDKPQRKYMIKNPERVLVRLKVEHSGFTTLNNQRFGSQFVGQVANPSDILLFHKRRQAENAKGGKSGASRRKRNSVGLDVPVEPEDLEQINIEDLIVQNLANNDKKMELLDERSMGEALEQYVDKKEAKAIYQMAEKLLDMSQKTLMKRARGGENGEFGATLDNPTAVREVLSGITGKKRADYEVEREEAAEDQKKSGKKDKNGEGGDGAKKRANFKDDESVSDAEEEKRPTMKKPRVATTSKKTSAKSKAKYDDSDDDDFEDDDDDEPPPKKRAPAKKAASSKSIPGRYHDDSDVEFMDTESHAPTKPASSSSRAARTTAKKPKYNYDDDSDVEEIEDSEVEETPRPTARGKKPVASAGTAKARAPSQTQSTLTSFASMRKPSATSRGNSRVAQYLESDSDDEPSRGGGGWGSASQSTKGRSRR</sequence>
<keyword evidence="7" id="KW-0255">Endonuclease</keyword>
<keyword evidence="6" id="KW-0540">Nuclease</keyword>
<evidence type="ECO:0000256" key="7">
    <source>
        <dbReference type="ARBA" id="ARBA00022759"/>
    </source>
</evidence>
<proteinExistence type="inferred from homology"/>
<feature type="region of interest" description="Disordered" evidence="16">
    <location>
        <begin position="1"/>
        <end position="68"/>
    </location>
</feature>
<comment type="caution">
    <text evidence="18">The sequence shown here is derived from an EMBL/GenBank/DDBJ whole genome shotgun (WGS) entry which is preliminary data.</text>
</comment>
<dbReference type="Gene3D" id="3.30.110.110">
    <property type="entry name" value="Mre11, capping domain"/>
    <property type="match status" value="1"/>
</dbReference>
<dbReference type="GO" id="GO:0005694">
    <property type="term" value="C:chromosome"/>
    <property type="evidence" value="ECO:0007669"/>
    <property type="project" value="UniProtKB-SubCell"/>
</dbReference>
<evidence type="ECO:0000256" key="10">
    <source>
        <dbReference type="ARBA" id="ARBA00022839"/>
    </source>
</evidence>
<evidence type="ECO:0000256" key="8">
    <source>
        <dbReference type="ARBA" id="ARBA00022763"/>
    </source>
</evidence>